<dbReference type="Gramene" id="LPERR10G13310.1">
    <property type="protein sequence ID" value="LPERR10G13310.1"/>
    <property type="gene ID" value="LPERR10G13310"/>
</dbReference>
<accession>A0A0D9XM17</accession>
<dbReference type="Proteomes" id="UP000032180">
    <property type="component" value="Chromosome 10"/>
</dbReference>
<reference evidence="2" key="2">
    <citation type="submission" date="2013-12" db="EMBL/GenBank/DDBJ databases">
        <authorList>
            <person name="Yu Y."/>
            <person name="Lee S."/>
            <person name="de Baynast K."/>
            <person name="Wissotski M."/>
            <person name="Liu L."/>
            <person name="Talag J."/>
            <person name="Goicoechea J."/>
            <person name="Angelova A."/>
            <person name="Jetty R."/>
            <person name="Kudrna D."/>
            <person name="Golser W."/>
            <person name="Rivera L."/>
            <person name="Zhang J."/>
            <person name="Wing R."/>
        </authorList>
    </citation>
    <scope>NUCLEOTIDE SEQUENCE</scope>
</reference>
<name>A0A0D9XM17_9ORYZ</name>
<keyword evidence="2" id="KW-1185">Reference proteome</keyword>
<reference evidence="1 2" key="1">
    <citation type="submission" date="2012-08" db="EMBL/GenBank/DDBJ databases">
        <title>Oryza genome evolution.</title>
        <authorList>
            <person name="Wing R.A."/>
        </authorList>
    </citation>
    <scope>NUCLEOTIDE SEQUENCE</scope>
</reference>
<organism evidence="1 2">
    <name type="scientific">Leersia perrieri</name>
    <dbReference type="NCBI Taxonomy" id="77586"/>
    <lineage>
        <taxon>Eukaryota</taxon>
        <taxon>Viridiplantae</taxon>
        <taxon>Streptophyta</taxon>
        <taxon>Embryophyta</taxon>
        <taxon>Tracheophyta</taxon>
        <taxon>Spermatophyta</taxon>
        <taxon>Magnoliopsida</taxon>
        <taxon>Liliopsida</taxon>
        <taxon>Poales</taxon>
        <taxon>Poaceae</taxon>
        <taxon>BOP clade</taxon>
        <taxon>Oryzoideae</taxon>
        <taxon>Oryzeae</taxon>
        <taxon>Oryzinae</taxon>
        <taxon>Leersia</taxon>
    </lineage>
</organism>
<protein>
    <submittedName>
        <fullName evidence="1">Uncharacterized protein</fullName>
    </submittedName>
</protein>
<evidence type="ECO:0000313" key="1">
    <source>
        <dbReference type="EnsemblPlants" id="LPERR10G13310.1"/>
    </source>
</evidence>
<sequence length="14" mass="1727">MVITPDYLASWKFR</sequence>
<reference evidence="1" key="3">
    <citation type="submission" date="2015-04" db="UniProtKB">
        <authorList>
            <consortium name="EnsemblPlants"/>
        </authorList>
    </citation>
    <scope>IDENTIFICATION</scope>
</reference>
<dbReference type="EnsemblPlants" id="LPERR10G13310.1">
    <property type="protein sequence ID" value="LPERR10G13310.1"/>
    <property type="gene ID" value="LPERR10G13310"/>
</dbReference>
<evidence type="ECO:0000313" key="2">
    <source>
        <dbReference type="Proteomes" id="UP000032180"/>
    </source>
</evidence>
<dbReference type="HOGENOM" id="CLU_3435136_0_0_1"/>
<proteinExistence type="predicted"/>